<organism evidence="2 3">
    <name type="scientific">Nepenthes gracilis</name>
    <name type="common">Slender pitcher plant</name>
    <dbReference type="NCBI Taxonomy" id="150966"/>
    <lineage>
        <taxon>Eukaryota</taxon>
        <taxon>Viridiplantae</taxon>
        <taxon>Streptophyta</taxon>
        <taxon>Embryophyta</taxon>
        <taxon>Tracheophyta</taxon>
        <taxon>Spermatophyta</taxon>
        <taxon>Magnoliopsida</taxon>
        <taxon>eudicotyledons</taxon>
        <taxon>Gunneridae</taxon>
        <taxon>Pentapetalae</taxon>
        <taxon>Caryophyllales</taxon>
        <taxon>Nepenthaceae</taxon>
        <taxon>Nepenthes</taxon>
    </lineage>
</organism>
<name>A0AAD3T2C9_NEPGR</name>
<comment type="caution">
    <text evidence="2">The sequence shown here is derived from an EMBL/GenBank/DDBJ whole genome shotgun (WGS) entry which is preliminary data.</text>
</comment>
<gene>
    <name evidence="2" type="ORF">Nepgr_023988</name>
</gene>
<evidence type="ECO:0000313" key="3">
    <source>
        <dbReference type="Proteomes" id="UP001279734"/>
    </source>
</evidence>
<protein>
    <recommendedName>
        <fullName evidence="4">Secreted protein</fullName>
    </recommendedName>
</protein>
<accession>A0AAD3T2C9</accession>
<sequence length="91" mass="10172">MALLFNSCRQFCNCLVIRVGLLCFCGCMARDDSDARRVPVWCVVSYEVVDATFFVGAIFGERWSSLFGLRGGGKAKLQSMSDGLYRFPLSR</sequence>
<keyword evidence="3" id="KW-1185">Reference proteome</keyword>
<dbReference type="EMBL" id="BSYO01000024">
    <property type="protein sequence ID" value="GMH22145.1"/>
    <property type="molecule type" value="Genomic_DNA"/>
</dbReference>
<evidence type="ECO:0000313" key="2">
    <source>
        <dbReference type="EMBL" id="GMH22145.1"/>
    </source>
</evidence>
<proteinExistence type="predicted"/>
<dbReference type="Proteomes" id="UP001279734">
    <property type="component" value="Unassembled WGS sequence"/>
</dbReference>
<feature type="signal peptide" evidence="1">
    <location>
        <begin position="1"/>
        <end position="29"/>
    </location>
</feature>
<dbReference type="AlphaFoldDB" id="A0AAD3T2C9"/>
<evidence type="ECO:0000256" key="1">
    <source>
        <dbReference type="SAM" id="SignalP"/>
    </source>
</evidence>
<keyword evidence="1" id="KW-0732">Signal</keyword>
<evidence type="ECO:0008006" key="4">
    <source>
        <dbReference type="Google" id="ProtNLM"/>
    </source>
</evidence>
<reference evidence="2" key="1">
    <citation type="submission" date="2023-05" db="EMBL/GenBank/DDBJ databases">
        <title>Nepenthes gracilis genome sequencing.</title>
        <authorList>
            <person name="Fukushima K."/>
        </authorList>
    </citation>
    <scope>NUCLEOTIDE SEQUENCE</scope>
    <source>
        <strain evidence="2">SING2019-196</strain>
    </source>
</reference>
<feature type="chain" id="PRO_5042058667" description="Secreted protein" evidence="1">
    <location>
        <begin position="30"/>
        <end position="91"/>
    </location>
</feature>